<evidence type="ECO:0000313" key="3">
    <source>
        <dbReference type="WBParaSite" id="HPBE_0000192101-mRNA-1"/>
    </source>
</evidence>
<reference evidence="3" key="2">
    <citation type="submission" date="2019-09" db="UniProtKB">
        <authorList>
            <consortium name="WormBaseParasite"/>
        </authorList>
    </citation>
    <scope>IDENTIFICATION</scope>
</reference>
<dbReference type="InterPro" id="IPR006954">
    <property type="entry name" value="Mlt-10-like"/>
</dbReference>
<dbReference type="WBParaSite" id="HPBE_0000192101-mRNA-1">
    <property type="protein sequence ID" value="HPBE_0000192101-mRNA-1"/>
    <property type="gene ID" value="HPBE_0000192101"/>
</dbReference>
<protein>
    <submittedName>
        <fullName evidence="3">Fam20C domain-containing protein</fullName>
    </submittedName>
</protein>
<name>A0A183F6X9_HELPZ</name>
<accession>A0A3P7TJ33</accession>
<reference evidence="1 2" key="1">
    <citation type="submission" date="2018-11" db="EMBL/GenBank/DDBJ databases">
        <authorList>
            <consortium name="Pathogen Informatics"/>
        </authorList>
    </citation>
    <scope>NUCLEOTIDE SEQUENCE [LARGE SCALE GENOMIC DNA]</scope>
</reference>
<proteinExistence type="predicted"/>
<organism evidence="2 3">
    <name type="scientific">Heligmosomoides polygyrus</name>
    <name type="common">Parasitic roundworm</name>
    <dbReference type="NCBI Taxonomy" id="6339"/>
    <lineage>
        <taxon>Eukaryota</taxon>
        <taxon>Metazoa</taxon>
        <taxon>Ecdysozoa</taxon>
        <taxon>Nematoda</taxon>
        <taxon>Chromadorea</taxon>
        <taxon>Rhabditida</taxon>
        <taxon>Rhabditina</taxon>
        <taxon>Rhabditomorpha</taxon>
        <taxon>Strongyloidea</taxon>
        <taxon>Heligmosomidae</taxon>
        <taxon>Heligmosomoides</taxon>
    </lineage>
</organism>
<evidence type="ECO:0000313" key="2">
    <source>
        <dbReference type="Proteomes" id="UP000050761"/>
    </source>
</evidence>
<keyword evidence="2" id="KW-1185">Reference proteome</keyword>
<dbReference type="Proteomes" id="UP000050761">
    <property type="component" value="Unassembled WGS sequence"/>
</dbReference>
<dbReference type="OrthoDB" id="5917548at2759"/>
<accession>A0A183F6X9</accession>
<gene>
    <name evidence="1" type="ORF">HPBE_LOCUS1922</name>
</gene>
<dbReference type="EMBL" id="UZAH01002454">
    <property type="protein sequence ID" value="VDO22130.1"/>
    <property type="molecule type" value="Genomic_DNA"/>
</dbReference>
<dbReference type="AlphaFoldDB" id="A0A183F6X9"/>
<sequence length="125" mass="14415">MNLAFCTRVKYLSRFRDLMPKKAVDESVYGLVDAVSRHTKDVNRQFLSPRFLPLLPDKYTASKPMLSPDLFPLYKDDSDNSMLPIPELLEKSGLNSNDRESILELIMDVAGKRMRCLTMLNHNHK</sequence>
<evidence type="ECO:0000313" key="1">
    <source>
        <dbReference type="EMBL" id="VDO22130.1"/>
    </source>
</evidence>
<dbReference type="Pfam" id="PF04870">
    <property type="entry name" value="Moulting_cycle"/>
    <property type="match status" value="1"/>
</dbReference>